<name>A0A076LDV1_9EURY</name>
<dbReference type="InterPro" id="IPR022002">
    <property type="entry name" value="ChsH2_Znr"/>
</dbReference>
<dbReference type="Gene3D" id="6.10.30.10">
    <property type="match status" value="1"/>
</dbReference>
<dbReference type="OrthoDB" id="9573at2157"/>
<dbReference type="Proteomes" id="UP000028781">
    <property type="component" value="Chromosome"/>
</dbReference>
<dbReference type="KEGG" id="mjh:JH146_0121"/>
<dbReference type="Pfam" id="PF01796">
    <property type="entry name" value="OB_ChsH2_C"/>
    <property type="match status" value="1"/>
</dbReference>
<dbReference type="InterPro" id="IPR012340">
    <property type="entry name" value="NA-bd_OB-fold"/>
</dbReference>
<dbReference type="GeneID" id="24890711"/>
<sequence>MVVRSWRHIRERYNLIGVRCKNCGTVYFPSREICPKCRRKTEFEEIKLSGKGKVYTYSVVHVAPKDFEKQSPYVIAIIELEEGARITGQIVDCKPEDVYIGMPVEAVFRRIKEDGDDGVITYGYKFRPVEN</sequence>
<dbReference type="InterPro" id="IPR052513">
    <property type="entry name" value="Thioester_dehydratase-like"/>
</dbReference>
<evidence type="ECO:0008006" key="5">
    <source>
        <dbReference type="Google" id="ProtNLM"/>
    </source>
</evidence>
<feature type="domain" description="ChsH2 rubredoxin-like zinc ribbon" evidence="2">
    <location>
        <begin position="9"/>
        <end position="40"/>
    </location>
</feature>
<dbReference type="STRING" id="1301915.JH146_0121"/>
<dbReference type="PANTHER" id="PTHR34075:SF5">
    <property type="entry name" value="BLR3430 PROTEIN"/>
    <property type="match status" value="1"/>
</dbReference>
<organism evidence="3 4">
    <name type="scientific">Methanocaldococcus bathoardescens</name>
    <dbReference type="NCBI Taxonomy" id="1301915"/>
    <lineage>
        <taxon>Archaea</taxon>
        <taxon>Methanobacteriati</taxon>
        <taxon>Methanobacteriota</taxon>
        <taxon>Methanomada group</taxon>
        <taxon>Methanococci</taxon>
        <taxon>Methanococcales</taxon>
        <taxon>Methanocaldococcaceae</taxon>
        <taxon>Methanocaldococcus</taxon>
    </lineage>
</organism>
<dbReference type="SUPFAM" id="SSF50249">
    <property type="entry name" value="Nucleic acid-binding proteins"/>
    <property type="match status" value="1"/>
</dbReference>
<keyword evidence="4" id="KW-1185">Reference proteome</keyword>
<proteinExistence type="predicted"/>
<dbReference type="EMBL" id="CP009149">
    <property type="protein sequence ID" value="AIJ04972.1"/>
    <property type="molecule type" value="Genomic_DNA"/>
</dbReference>
<dbReference type="Pfam" id="PF12172">
    <property type="entry name" value="zf-ChsH2"/>
    <property type="match status" value="1"/>
</dbReference>
<gene>
    <name evidence="3" type="ORF">JH146_0121</name>
</gene>
<feature type="domain" description="ChsH2 C-terminal OB-fold" evidence="1">
    <location>
        <begin position="47"/>
        <end position="109"/>
    </location>
</feature>
<dbReference type="InterPro" id="IPR002878">
    <property type="entry name" value="ChsH2_C"/>
</dbReference>
<protein>
    <recommendedName>
        <fullName evidence="5">Zn-ribbon domain-containing OB-fold protein</fullName>
    </recommendedName>
</protein>
<dbReference type="HOGENOM" id="CLU_119412_2_2_2"/>
<evidence type="ECO:0000259" key="1">
    <source>
        <dbReference type="Pfam" id="PF01796"/>
    </source>
</evidence>
<dbReference type="RefSeq" id="WP_048201185.1">
    <property type="nucleotide sequence ID" value="NZ_CP009149.1"/>
</dbReference>
<dbReference type="PANTHER" id="PTHR34075">
    <property type="entry name" value="BLR3430 PROTEIN"/>
    <property type="match status" value="1"/>
</dbReference>
<dbReference type="AlphaFoldDB" id="A0A076LDV1"/>
<evidence type="ECO:0000313" key="4">
    <source>
        <dbReference type="Proteomes" id="UP000028781"/>
    </source>
</evidence>
<evidence type="ECO:0000259" key="2">
    <source>
        <dbReference type="Pfam" id="PF12172"/>
    </source>
</evidence>
<accession>A0A076LDV1</accession>
<reference evidence="3 4" key="1">
    <citation type="journal article" date="2015" name="Int. J. Syst. Evol. Microbiol.">
        <title>M ethanocaldococcus bathoardescens sp. nov., a hyperthermophilic methanogen isolated from a volcanically active deep-sea hydrothermal vent.</title>
        <authorList>
            <person name="Stewart L.C."/>
            <person name="Jung J.H."/>
            <person name="Kim Y.T."/>
            <person name="Kwon S.W."/>
            <person name="Park C.S."/>
            <person name="Holden J.F."/>
        </authorList>
    </citation>
    <scope>NUCLEOTIDE SEQUENCE [LARGE SCALE GENOMIC DNA]</scope>
    <source>
        <strain evidence="3 4">JH146</strain>
    </source>
</reference>
<evidence type="ECO:0000313" key="3">
    <source>
        <dbReference type="EMBL" id="AIJ04972.1"/>
    </source>
</evidence>